<feature type="signal peptide" evidence="2">
    <location>
        <begin position="1"/>
        <end position="25"/>
    </location>
</feature>
<feature type="compositionally biased region" description="Basic and acidic residues" evidence="1">
    <location>
        <begin position="182"/>
        <end position="196"/>
    </location>
</feature>
<dbReference type="Proteomes" id="UP000250235">
    <property type="component" value="Unassembled WGS sequence"/>
</dbReference>
<evidence type="ECO:0000256" key="1">
    <source>
        <dbReference type="SAM" id="MobiDB-lite"/>
    </source>
</evidence>
<evidence type="ECO:0000313" key="3">
    <source>
        <dbReference type="EMBL" id="KZV22047.1"/>
    </source>
</evidence>
<keyword evidence="3" id="KW-0808">Transferase</keyword>
<name>A0A2Z7ARP0_9LAMI</name>
<protein>
    <submittedName>
        <fullName evidence="3">Putative receptor-like protein kinase</fullName>
    </submittedName>
</protein>
<dbReference type="AlphaFoldDB" id="A0A2Z7ARP0"/>
<gene>
    <name evidence="3" type="ORF">F511_18805</name>
</gene>
<dbReference type="GO" id="GO:0016301">
    <property type="term" value="F:kinase activity"/>
    <property type="evidence" value="ECO:0007669"/>
    <property type="project" value="UniProtKB-KW"/>
</dbReference>
<feature type="chain" id="PRO_5016267039" evidence="2">
    <location>
        <begin position="26"/>
        <end position="309"/>
    </location>
</feature>
<evidence type="ECO:0000256" key="2">
    <source>
        <dbReference type="SAM" id="SignalP"/>
    </source>
</evidence>
<organism evidence="3 4">
    <name type="scientific">Dorcoceras hygrometricum</name>
    <dbReference type="NCBI Taxonomy" id="472368"/>
    <lineage>
        <taxon>Eukaryota</taxon>
        <taxon>Viridiplantae</taxon>
        <taxon>Streptophyta</taxon>
        <taxon>Embryophyta</taxon>
        <taxon>Tracheophyta</taxon>
        <taxon>Spermatophyta</taxon>
        <taxon>Magnoliopsida</taxon>
        <taxon>eudicotyledons</taxon>
        <taxon>Gunneridae</taxon>
        <taxon>Pentapetalae</taxon>
        <taxon>asterids</taxon>
        <taxon>lamiids</taxon>
        <taxon>Lamiales</taxon>
        <taxon>Gesneriaceae</taxon>
        <taxon>Didymocarpoideae</taxon>
        <taxon>Trichosporeae</taxon>
        <taxon>Loxocarpinae</taxon>
        <taxon>Dorcoceras</taxon>
    </lineage>
</organism>
<feature type="compositionally biased region" description="Polar residues" evidence="1">
    <location>
        <begin position="200"/>
        <end position="213"/>
    </location>
</feature>
<evidence type="ECO:0000313" key="4">
    <source>
        <dbReference type="Proteomes" id="UP000250235"/>
    </source>
</evidence>
<keyword evidence="3" id="KW-0675">Receptor</keyword>
<feature type="compositionally biased region" description="Low complexity" evidence="1">
    <location>
        <begin position="214"/>
        <end position="223"/>
    </location>
</feature>
<keyword evidence="4" id="KW-1185">Reference proteome</keyword>
<dbReference type="EMBL" id="KV014481">
    <property type="protein sequence ID" value="KZV22047.1"/>
    <property type="molecule type" value="Genomic_DNA"/>
</dbReference>
<proteinExistence type="predicted"/>
<reference evidence="3 4" key="1">
    <citation type="journal article" date="2015" name="Proc. Natl. Acad. Sci. U.S.A.">
        <title>The resurrection genome of Boea hygrometrica: A blueprint for survival of dehydration.</title>
        <authorList>
            <person name="Xiao L."/>
            <person name="Yang G."/>
            <person name="Zhang L."/>
            <person name="Yang X."/>
            <person name="Zhao S."/>
            <person name="Ji Z."/>
            <person name="Zhou Q."/>
            <person name="Hu M."/>
            <person name="Wang Y."/>
            <person name="Chen M."/>
            <person name="Xu Y."/>
            <person name="Jin H."/>
            <person name="Xiao X."/>
            <person name="Hu G."/>
            <person name="Bao F."/>
            <person name="Hu Y."/>
            <person name="Wan P."/>
            <person name="Li L."/>
            <person name="Deng X."/>
            <person name="Kuang T."/>
            <person name="Xiang C."/>
            <person name="Zhu J.K."/>
            <person name="Oliver M.J."/>
            <person name="He Y."/>
        </authorList>
    </citation>
    <scope>NUCLEOTIDE SEQUENCE [LARGE SCALE GENOMIC DNA]</scope>
    <source>
        <strain evidence="4">cv. XS01</strain>
    </source>
</reference>
<keyword evidence="2" id="KW-0732">Signal</keyword>
<keyword evidence="3" id="KW-0418">Kinase</keyword>
<feature type="region of interest" description="Disordered" evidence="1">
    <location>
        <begin position="182"/>
        <end position="236"/>
    </location>
</feature>
<sequence>MRRRFDVPLRMRFLMVAAGFVGGKAGICCEQPLMSVSNAIIGVVTTGFECLPPSCDGLTGSEDHGPMIFPVDTPCGSCKWVTQTQITQKQEKKYEVKPQYEELSKQLIMQHAIINAMKCMRAIKDRIARPVYQLAIISISLYTRTVYQSGKSSVRDIQSPSAHHSSVVLQVYVGINNKGKAQNREELLPRSSKLTDEQPDQISQESSNEQQLCASSSSRSTASNKKPAFAHNRNLQQPSGVAFAKEYQNDTASTNQNDAASLKQLATDPFRNNQKLVMLNNSNDDVWDTSPLLPTAGHKALHTKRRVSS</sequence>
<accession>A0A2Z7ARP0</accession>